<dbReference type="PANTHER" id="PTHR46534:SF1">
    <property type="entry name" value="IGGFC-BINDING PROTEIN N-TERMINAL DOMAIN-CONTAINING PROTEIN"/>
    <property type="match status" value="1"/>
</dbReference>
<feature type="domain" description="IgGFc-binding protein N-terminal" evidence="1">
    <location>
        <begin position="91"/>
        <end position="387"/>
    </location>
</feature>
<dbReference type="Pfam" id="PF17517">
    <property type="entry name" value="IgGFc_binding"/>
    <property type="match status" value="1"/>
</dbReference>
<proteinExistence type="predicted"/>
<dbReference type="Proteomes" id="UP000694844">
    <property type="component" value="Chromosome 9"/>
</dbReference>
<name>A0A8B8C1R2_CRAVI</name>
<sequence length="403" mass="44793">MANHEVARGDVNAHILTEGKTFLNITSSPNLTNAIKSKVDRATNFTSDINIPFPNELSCKYLVKEPKGVLFTLSRPSTAIIFDSYDEGTTDGTLVIPTRKLSTEYLVSSVISGHQDHSQFAVGSLHGDTYINIKLNPNNNGTIMLLGQPLSSKNTFSTRLNQFETLQVKQDGDLSGTIVTANKPIAVFSGNRCKAFPGTGSHCSHMFSQLPPTQEYDNEYIIPPFYQNSGTLFQVISPVYSMVRITYGALSTWERFYPNVHQNFKLHSNESSVVMSIHPVQVTGFAMGSSTHDPYMTVIPGIHHYLDYYKIVVPENFRDNFISVIIPKHSLGNLKINDLPISSFTTVFHSQERSSGITYNIHTLSVPHGVYVLKTTDRIRFGLLVYGHSRINGYGYAGNFVLP</sequence>
<keyword evidence="2" id="KW-1185">Reference proteome</keyword>
<dbReference type="GeneID" id="111115165"/>
<gene>
    <name evidence="3" type="primary">LOC111115165</name>
</gene>
<dbReference type="InterPro" id="IPR035234">
    <property type="entry name" value="IgGFc-bd_N"/>
</dbReference>
<dbReference type="RefSeq" id="XP_022309515.1">
    <property type="nucleotide sequence ID" value="XM_022453807.1"/>
</dbReference>
<dbReference type="KEGG" id="cvn:111115165"/>
<dbReference type="AlphaFoldDB" id="A0A8B8C1R2"/>
<dbReference type="PANTHER" id="PTHR46534">
    <property type="entry name" value="IGGFC_BINDING DOMAIN-CONTAINING PROTEIN"/>
    <property type="match status" value="1"/>
</dbReference>
<dbReference type="OrthoDB" id="6161064at2759"/>
<reference evidence="3" key="1">
    <citation type="submission" date="2025-08" db="UniProtKB">
        <authorList>
            <consortium name="RefSeq"/>
        </authorList>
    </citation>
    <scope>IDENTIFICATION</scope>
    <source>
        <tissue evidence="3">Whole sample</tissue>
    </source>
</reference>
<protein>
    <submittedName>
        <fullName evidence="3">IgGFc-binding protein-like</fullName>
    </submittedName>
</protein>
<organism evidence="2 3">
    <name type="scientific">Crassostrea virginica</name>
    <name type="common">Eastern oyster</name>
    <dbReference type="NCBI Taxonomy" id="6565"/>
    <lineage>
        <taxon>Eukaryota</taxon>
        <taxon>Metazoa</taxon>
        <taxon>Spiralia</taxon>
        <taxon>Lophotrochozoa</taxon>
        <taxon>Mollusca</taxon>
        <taxon>Bivalvia</taxon>
        <taxon>Autobranchia</taxon>
        <taxon>Pteriomorphia</taxon>
        <taxon>Ostreida</taxon>
        <taxon>Ostreoidea</taxon>
        <taxon>Ostreidae</taxon>
        <taxon>Crassostrea</taxon>
    </lineage>
</organism>
<evidence type="ECO:0000313" key="3">
    <source>
        <dbReference type="RefSeq" id="XP_022309515.1"/>
    </source>
</evidence>
<evidence type="ECO:0000259" key="1">
    <source>
        <dbReference type="Pfam" id="PF17517"/>
    </source>
</evidence>
<evidence type="ECO:0000313" key="2">
    <source>
        <dbReference type="Proteomes" id="UP000694844"/>
    </source>
</evidence>
<accession>A0A8B8C1R2</accession>